<dbReference type="Proteomes" id="UP000504618">
    <property type="component" value="Unplaced"/>
</dbReference>
<keyword evidence="2" id="KW-1185">Reference proteome</keyword>
<protein>
    <submittedName>
        <fullName evidence="3">Uncharacterized protein LOC112456281</fullName>
    </submittedName>
    <submittedName>
        <fullName evidence="4">Uncharacterized protein LOC112460239</fullName>
    </submittedName>
</protein>
<sequence>MGANNQLAELKQFLVKDATQNQIQYYLTEQFINWKFIPPYSPHMGGLWEAAVKSAKTHMKKIIGQTILSFEELYTILTQIEACLNSRPLTPMSNDPMDLQPLTPGHFIIGEALTALPDYDLIEVRVNRLTRYQLITQIRQGFWSRWSQEYISQLQQRFKWKQPEDTNIKPGTMVLIKNENTPPMIWPLGRITETHPGADGIIRVVTIKTSHGLTKRALSK</sequence>
<reference evidence="3 4" key="1">
    <citation type="submission" date="2025-04" db="UniProtKB">
        <authorList>
            <consortium name="RefSeq"/>
        </authorList>
    </citation>
    <scope>IDENTIFICATION</scope>
    <source>
        <tissue evidence="3 4">Whole body</tissue>
    </source>
</reference>
<evidence type="ECO:0000313" key="3">
    <source>
        <dbReference type="RefSeq" id="XP_024874478.1"/>
    </source>
</evidence>
<gene>
    <name evidence="3" type="primary">LOC112456281</name>
    <name evidence="4" type="synonym">LOC112460239</name>
</gene>
<name>A0A6J1PYM4_9HYME</name>
<accession>A0A6J1PYM4</accession>
<dbReference type="RefSeq" id="XP_024880609.1">
    <property type="nucleotide sequence ID" value="XM_025024841.1"/>
</dbReference>
<feature type="domain" description="DUF5641" evidence="1">
    <location>
        <begin position="130"/>
        <end position="220"/>
    </location>
</feature>
<dbReference type="InterPro" id="IPR012337">
    <property type="entry name" value="RNaseH-like_sf"/>
</dbReference>
<evidence type="ECO:0000259" key="1">
    <source>
        <dbReference type="Pfam" id="PF18701"/>
    </source>
</evidence>
<organism evidence="2 3">
    <name type="scientific">Temnothorax curvispinosus</name>
    <dbReference type="NCBI Taxonomy" id="300111"/>
    <lineage>
        <taxon>Eukaryota</taxon>
        <taxon>Metazoa</taxon>
        <taxon>Ecdysozoa</taxon>
        <taxon>Arthropoda</taxon>
        <taxon>Hexapoda</taxon>
        <taxon>Insecta</taxon>
        <taxon>Pterygota</taxon>
        <taxon>Neoptera</taxon>
        <taxon>Endopterygota</taxon>
        <taxon>Hymenoptera</taxon>
        <taxon>Apocrita</taxon>
        <taxon>Aculeata</taxon>
        <taxon>Formicoidea</taxon>
        <taxon>Formicidae</taxon>
        <taxon>Myrmicinae</taxon>
        <taxon>Temnothorax</taxon>
    </lineage>
</organism>
<dbReference type="SUPFAM" id="SSF53098">
    <property type="entry name" value="Ribonuclease H-like"/>
    <property type="match status" value="1"/>
</dbReference>
<proteinExistence type="predicted"/>
<dbReference type="GeneID" id="112456281"/>
<evidence type="ECO:0000313" key="4">
    <source>
        <dbReference type="RefSeq" id="XP_024880609.1"/>
    </source>
</evidence>
<dbReference type="GO" id="GO:0003676">
    <property type="term" value="F:nucleic acid binding"/>
    <property type="evidence" value="ECO:0007669"/>
    <property type="project" value="InterPro"/>
</dbReference>
<dbReference type="Gene3D" id="3.30.420.10">
    <property type="entry name" value="Ribonuclease H-like superfamily/Ribonuclease H"/>
    <property type="match status" value="1"/>
</dbReference>
<dbReference type="InterPro" id="IPR036397">
    <property type="entry name" value="RNaseH_sf"/>
</dbReference>
<dbReference type="PANTHER" id="PTHR47331">
    <property type="entry name" value="PHD-TYPE DOMAIN-CONTAINING PROTEIN"/>
    <property type="match status" value="1"/>
</dbReference>
<dbReference type="OrthoDB" id="7695048at2759"/>
<dbReference type="AlphaFoldDB" id="A0A6J1PYM4"/>
<evidence type="ECO:0000313" key="2">
    <source>
        <dbReference type="Proteomes" id="UP000504618"/>
    </source>
</evidence>
<dbReference type="Pfam" id="PF18701">
    <property type="entry name" value="DUF5641"/>
    <property type="match status" value="1"/>
</dbReference>
<dbReference type="RefSeq" id="XP_024874478.1">
    <property type="nucleotide sequence ID" value="XM_025018710.1"/>
</dbReference>
<dbReference type="PANTHER" id="PTHR47331:SF1">
    <property type="entry name" value="GAG-LIKE PROTEIN"/>
    <property type="match status" value="1"/>
</dbReference>
<dbReference type="InterPro" id="IPR040676">
    <property type="entry name" value="DUF5641"/>
</dbReference>
<feature type="non-terminal residue" evidence="3">
    <location>
        <position position="220"/>
    </location>
</feature>